<keyword evidence="4" id="KW-0547">Nucleotide-binding</keyword>
<keyword evidence="2" id="KW-0813">Transport</keyword>
<accession>A0A1C0AC62</accession>
<dbReference type="InterPro" id="IPR017871">
    <property type="entry name" value="ABC_transporter-like_CS"/>
</dbReference>
<dbReference type="EMBL" id="LWDV01000006">
    <property type="protein sequence ID" value="OCL27950.1"/>
    <property type="molecule type" value="Genomic_DNA"/>
</dbReference>
<dbReference type="PANTHER" id="PTHR42788">
    <property type="entry name" value="TAURINE IMPORT ATP-BINDING PROTEIN-RELATED"/>
    <property type="match status" value="1"/>
</dbReference>
<keyword evidence="3" id="KW-1003">Cell membrane</keyword>
<dbReference type="GO" id="GO:0005524">
    <property type="term" value="F:ATP binding"/>
    <property type="evidence" value="ECO:0007669"/>
    <property type="project" value="UniProtKB-KW"/>
</dbReference>
<evidence type="ECO:0000256" key="6">
    <source>
        <dbReference type="ARBA" id="ARBA00023136"/>
    </source>
</evidence>
<dbReference type="AlphaFoldDB" id="A0A1C0AC62"/>
<evidence type="ECO:0000256" key="4">
    <source>
        <dbReference type="ARBA" id="ARBA00022741"/>
    </source>
</evidence>
<keyword evidence="9" id="KW-1185">Reference proteome</keyword>
<dbReference type="Proteomes" id="UP000093514">
    <property type="component" value="Unassembled WGS sequence"/>
</dbReference>
<name>A0A1C0AC62_9FIRM</name>
<dbReference type="Pfam" id="PF00005">
    <property type="entry name" value="ABC_tran"/>
    <property type="match status" value="1"/>
</dbReference>
<comment type="caution">
    <text evidence="8">The sequence shown here is derived from an EMBL/GenBank/DDBJ whole genome shotgun (WGS) entry which is preliminary data.</text>
</comment>
<reference evidence="8 9" key="2">
    <citation type="submission" date="2016-08" db="EMBL/GenBank/DDBJ databases">
        <title>Orenia metallireducens sp. nov. strain Z6, a Novel Metal-reducing Firmicute from the Deep Subsurface.</title>
        <authorList>
            <person name="Maxim B.I."/>
            <person name="Kenneth K."/>
            <person name="Flynn T.M."/>
            <person name="Oloughlin E.J."/>
            <person name="Locke R.A."/>
            <person name="Weber J.R."/>
            <person name="Egan S.M."/>
            <person name="Mackie R.I."/>
            <person name="Cann I.K."/>
        </authorList>
    </citation>
    <scope>NUCLEOTIDE SEQUENCE [LARGE SCALE GENOMIC DNA]</scope>
    <source>
        <strain evidence="8 9">Z6</strain>
    </source>
</reference>
<dbReference type="PROSITE" id="PS00211">
    <property type="entry name" value="ABC_TRANSPORTER_1"/>
    <property type="match status" value="1"/>
</dbReference>
<gene>
    <name evidence="8" type="ORF">U472_01755</name>
</gene>
<dbReference type="PROSITE" id="PS50893">
    <property type="entry name" value="ABC_TRANSPORTER_2"/>
    <property type="match status" value="1"/>
</dbReference>
<dbReference type="SUPFAM" id="SSF52540">
    <property type="entry name" value="P-loop containing nucleoside triphosphate hydrolases"/>
    <property type="match status" value="1"/>
</dbReference>
<evidence type="ECO:0000313" key="9">
    <source>
        <dbReference type="Proteomes" id="UP000093514"/>
    </source>
</evidence>
<evidence type="ECO:0000256" key="1">
    <source>
        <dbReference type="ARBA" id="ARBA00004202"/>
    </source>
</evidence>
<evidence type="ECO:0000256" key="3">
    <source>
        <dbReference type="ARBA" id="ARBA00022475"/>
    </source>
</evidence>
<proteinExistence type="predicted"/>
<evidence type="ECO:0000256" key="5">
    <source>
        <dbReference type="ARBA" id="ARBA00022840"/>
    </source>
</evidence>
<protein>
    <submittedName>
        <fullName evidence="8">ABC transporter ATP-binding protein</fullName>
    </submittedName>
</protein>
<dbReference type="PANTHER" id="PTHR42788:SF7">
    <property type="entry name" value="NITRATE ABC TRANSPORTER ATP-BINDING PROTEIN"/>
    <property type="match status" value="1"/>
</dbReference>
<feature type="domain" description="ABC transporter" evidence="7">
    <location>
        <begin position="2"/>
        <end position="249"/>
    </location>
</feature>
<dbReference type="InterPro" id="IPR003439">
    <property type="entry name" value="ABC_transporter-like_ATP-bd"/>
</dbReference>
<sequence>MLKVIDGVKIFNRGTINEKVALQGVNLEMDKGEFITVIGSNGAGKSTLLNVIAGNLILDQGQVIVADKDLTNKSDHQRANLISRVFQDPLQGTAASMTIAENLVLALKRGSRLGLGIGVKSARRKKFQEALSILDLGLEDRLDDKVGLLSGGQRQALTLIMATLQKPKVLLLDEHTAALDPKTAQNIIEITQKLVKYHDLTTLMVTHDLDHAIELGTRTIMMNNGNIILDVKGKEREGMTIDDLLEKFTKVSGHRLTNDRILLAQ</sequence>
<dbReference type="GO" id="GO:0005886">
    <property type="term" value="C:plasma membrane"/>
    <property type="evidence" value="ECO:0007669"/>
    <property type="project" value="UniProtKB-SubCell"/>
</dbReference>
<evidence type="ECO:0000259" key="7">
    <source>
        <dbReference type="PROSITE" id="PS50893"/>
    </source>
</evidence>
<dbReference type="OrthoDB" id="9776369at2"/>
<dbReference type="SMART" id="SM00382">
    <property type="entry name" value="AAA"/>
    <property type="match status" value="1"/>
</dbReference>
<comment type="subcellular location">
    <subcellularLocation>
        <location evidence="1">Cell membrane</location>
        <topology evidence="1">Peripheral membrane protein</topology>
    </subcellularLocation>
</comment>
<evidence type="ECO:0000313" key="8">
    <source>
        <dbReference type="EMBL" id="OCL27950.1"/>
    </source>
</evidence>
<keyword evidence="6" id="KW-0472">Membrane</keyword>
<dbReference type="RefSeq" id="WP_068714908.1">
    <property type="nucleotide sequence ID" value="NZ_LWDV01000006.1"/>
</dbReference>
<organism evidence="8 9">
    <name type="scientific">Orenia metallireducens</name>
    <dbReference type="NCBI Taxonomy" id="1413210"/>
    <lineage>
        <taxon>Bacteria</taxon>
        <taxon>Bacillati</taxon>
        <taxon>Bacillota</taxon>
        <taxon>Clostridia</taxon>
        <taxon>Halanaerobiales</taxon>
        <taxon>Halobacteroidaceae</taxon>
        <taxon>Orenia</taxon>
    </lineage>
</organism>
<dbReference type="InterPro" id="IPR050166">
    <property type="entry name" value="ABC_transporter_ATP-bind"/>
</dbReference>
<dbReference type="Gene3D" id="3.40.50.300">
    <property type="entry name" value="P-loop containing nucleotide triphosphate hydrolases"/>
    <property type="match status" value="1"/>
</dbReference>
<keyword evidence="5 8" id="KW-0067">ATP-binding</keyword>
<dbReference type="InterPro" id="IPR027417">
    <property type="entry name" value="P-loop_NTPase"/>
</dbReference>
<evidence type="ECO:0000256" key="2">
    <source>
        <dbReference type="ARBA" id="ARBA00022448"/>
    </source>
</evidence>
<dbReference type="InterPro" id="IPR003593">
    <property type="entry name" value="AAA+_ATPase"/>
</dbReference>
<dbReference type="GO" id="GO:0016887">
    <property type="term" value="F:ATP hydrolysis activity"/>
    <property type="evidence" value="ECO:0007669"/>
    <property type="project" value="InterPro"/>
</dbReference>
<reference evidence="9" key="1">
    <citation type="submission" date="2016-07" db="EMBL/GenBank/DDBJ databases">
        <authorList>
            <person name="Florea S."/>
            <person name="Webb J.S."/>
            <person name="Jaromczyk J."/>
            <person name="Schardl C.L."/>
        </authorList>
    </citation>
    <scope>NUCLEOTIDE SEQUENCE [LARGE SCALE GENOMIC DNA]</scope>
    <source>
        <strain evidence="9">Z6</strain>
    </source>
</reference>